<dbReference type="OrthoDB" id="1867259at2759"/>
<dbReference type="InterPro" id="IPR011051">
    <property type="entry name" value="RmlC_Cupin_sf"/>
</dbReference>
<evidence type="ECO:0000313" key="1">
    <source>
        <dbReference type="EMBL" id="VDD94377.1"/>
    </source>
</evidence>
<name>A0A0N4VG36_ENTVE</name>
<proteinExistence type="predicted"/>
<organism evidence="3">
    <name type="scientific">Enterobius vermicularis</name>
    <name type="common">Human pinworm</name>
    <dbReference type="NCBI Taxonomy" id="51028"/>
    <lineage>
        <taxon>Eukaryota</taxon>
        <taxon>Metazoa</taxon>
        <taxon>Ecdysozoa</taxon>
        <taxon>Nematoda</taxon>
        <taxon>Chromadorea</taxon>
        <taxon>Rhabditida</taxon>
        <taxon>Spirurina</taxon>
        <taxon>Oxyuridomorpha</taxon>
        <taxon>Oxyuroidea</taxon>
        <taxon>Oxyuridae</taxon>
        <taxon>Enterobius</taxon>
    </lineage>
</organism>
<evidence type="ECO:0000313" key="2">
    <source>
        <dbReference type="Proteomes" id="UP000274131"/>
    </source>
</evidence>
<reference evidence="3" key="1">
    <citation type="submission" date="2017-02" db="UniProtKB">
        <authorList>
            <consortium name="WormBaseParasite"/>
        </authorList>
    </citation>
    <scope>IDENTIFICATION</scope>
</reference>
<dbReference type="Gene3D" id="2.60.120.10">
    <property type="entry name" value="Jelly Rolls"/>
    <property type="match status" value="1"/>
</dbReference>
<dbReference type="WBParaSite" id="EVEC_0000973101-mRNA-1">
    <property type="protein sequence ID" value="EVEC_0000973101-mRNA-1"/>
    <property type="gene ID" value="EVEC_0000973101"/>
</dbReference>
<accession>A0A0N4VG36</accession>
<dbReference type="InterPro" id="IPR014710">
    <property type="entry name" value="RmlC-like_jellyroll"/>
</dbReference>
<dbReference type="GO" id="GO:0010309">
    <property type="term" value="F:acireductone dioxygenase [iron(II)-requiring] activity"/>
    <property type="evidence" value="ECO:0007669"/>
    <property type="project" value="InterPro"/>
</dbReference>
<dbReference type="InterPro" id="IPR004313">
    <property type="entry name" value="ARD"/>
</dbReference>
<sequence>MVQIWHLDDYMYGDPRLPHYVYPPKKLSPDDLFKRTSVKYVKIQILDEIKALRQVEKLRKEKQFGCDEFFTLDGRRAENFKSKVLKFFIEYIEKLYAITTTLDEEAHFVSEGSAYFDVLENDTTKWLRICCEAGDLLVFPAAKFYKITTTPEASPLQQ</sequence>
<keyword evidence="2" id="KW-1185">Reference proteome</keyword>
<dbReference type="GO" id="GO:0006555">
    <property type="term" value="P:methionine metabolic process"/>
    <property type="evidence" value="ECO:0007669"/>
    <property type="project" value="TreeGrafter"/>
</dbReference>
<gene>
    <name evidence="1" type="ORF">EVEC_LOCUS9128</name>
</gene>
<protein>
    <submittedName>
        <fullName evidence="3">Acireductone dioxygenase homolog</fullName>
    </submittedName>
</protein>
<dbReference type="EMBL" id="UXUI01009829">
    <property type="protein sequence ID" value="VDD94377.1"/>
    <property type="molecule type" value="Genomic_DNA"/>
</dbReference>
<dbReference type="STRING" id="51028.A0A0N4VG36"/>
<evidence type="ECO:0000313" key="3">
    <source>
        <dbReference type="WBParaSite" id="EVEC_0000973101-mRNA-1"/>
    </source>
</evidence>
<dbReference type="PANTHER" id="PTHR23418">
    <property type="entry name" value="ACIREDUCTONE DIOXYGENASE"/>
    <property type="match status" value="1"/>
</dbReference>
<dbReference type="Pfam" id="PF03079">
    <property type="entry name" value="ARD"/>
    <property type="match status" value="1"/>
</dbReference>
<dbReference type="AlphaFoldDB" id="A0A0N4VG36"/>
<dbReference type="SUPFAM" id="SSF51182">
    <property type="entry name" value="RmlC-like cupins"/>
    <property type="match status" value="1"/>
</dbReference>
<reference evidence="1 2" key="2">
    <citation type="submission" date="2018-10" db="EMBL/GenBank/DDBJ databases">
        <authorList>
            <consortium name="Pathogen Informatics"/>
        </authorList>
    </citation>
    <scope>NUCLEOTIDE SEQUENCE [LARGE SCALE GENOMIC DNA]</scope>
</reference>
<dbReference type="Proteomes" id="UP000274131">
    <property type="component" value="Unassembled WGS sequence"/>
</dbReference>
<dbReference type="PANTHER" id="PTHR23418:SF1">
    <property type="entry name" value="INACTIVE ACIREDUCTONE DIOXYGENASE 2-RELATED"/>
    <property type="match status" value="1"/>
</dbReference>